<evidence type="ECO:0000256" key="1">
    <source>
        <dbReference type="SAM" id="SignalP"/>
    </source>
</evidence>
<dbReference type="EMBL" id="JAUJEB010000015">
    <property type="protein sequence ID" value="MDN5217339.1"/>
    <property type="molecule type" value="Genomic_DNA"/>
</dbReference>
<keyword evidence="1" id="KW-0732">Signal</keyword>
<proteinExistence type="predicted"/>
<evidence type="ECO:0000313" key="2">
    <source>
        <dbReference type="EMBL" id="MDN5217339.1"/>
    </source>
</evidence>
<reference evidence="2" key="1">
    <citation type="submission" date="2023-06" db="EMBL/GenBank/DDBJ databases">
        <title>Genomic of Agaribacillus aureum.</title>
        <authorList>
            <person name="Wang G."/>
        </authorList>
    </citation>
    <scope>NUCLEOTIDE SEQUENCE</scope>
    <source>
        <strain evidence="2">BMA12</strain>
    </source>
</reference>
<keyword evidence="3" id="KW-1185">Reference proteome</keyword>
<feature type="chain" id="PRO_5047020948" evidence="1">
    <location>
        <begin position="23"/>
        <end position="99"/>
    </location>
</feature>
<dbReference type="RefSeq" id="WP_346762675.1">
    <property type="nucleotide sequence ID" value="NZ_JAUJEB010000015.1"/>
</dbReference>
<sequence length="99" mass="10707">MKNLRIVLVSSALVLAIGASYAHNSKYQRATSKATTVAKYGSFLSGCQLGTLNEFEWQCSTTPHTTIRCTVTLGLETKVAWEIINIGGLCAIPIYRTGP</sequence>
<gene>
    <name evidence="2" type="ORF">QQ020_35020</name>
</gene>
<comment type="caution">
    <text evidence="2">The sequence shown here is derived from an EMBL/GenBank/DDBJ whole genome shotgun (WGS) entry which is preliminary data.</text>
</comment>
<evidence type="ECO:0000313" key="3">
    <source>
        <dbReference type="Proteomes" id="UP001172083"/>
    </source>
</evidence>
<dbReference type="Proteomes" id="UP001172083">
    <property type="component" value="Unassembled WGS sequence"/>
</dbReference>
<name>A0ABT8LHP7_9BACT</name>
<feature type="signal peptide" evidence="1">
    <location>
        <begin position="1"/>
        <end position="22"/>
    </location>
</feature>
<accession>A0ABT8LHP7</accession>
<organism evidence="2 3">
    <name type="scientific">Agaribacillus aureus</name>
    <dbReference type="NCBI Taxonomy" id="3051825"/>
    <lineage>
        <taxon>Bacteria</taxon>
        <taxon>Pseudomonadati</taxon>
        <taxon>Bacteroidota</taxon>
        <taxon>Cytophagia</taxon>
        <taxon>Cytophagales</taxon>
        <taxon>Splendidivirgaceae</taxon>
        <taxon>Agaribacillus</taxon>
    </lineage>
</organism>
<protein>
    <submittedName>
        <fullName evidence="2">DUF6520 family protein</fullName>
    </submittedName>
</protein>